<evidence type="ECO:0000256" key="2">
    <source>
        <dbReference type="ARBA" id="ARBA00022840"/>
    </source>
</evidence>
<dbReference type="CDD" id="cd02038">
    <property type="entry name" value="FlhG-like"/>
    <property type="match status" value="1"/>
</dbReference>
<name>A0A6N9TQT7_DISTH</name>
<evidence type="ECO:0000313" key="6">
    <source>
        <dbReference type="Proteomes" id="UP000469346"/>
    </source>
</evidence>
<evidence type="ECO:0000256" key="3">
    <source>
        <dbReference type="PIRSR" id="PIRSR003092-1"/>
    </source>
</evidence>
<reference evidence="5 6" key="1">
    <citation type="submission" date="2020-02" db="EMBL/GenBank/DDBJ databases">
        <title>Comparative genomics of sulfur disproportionating microorganisms.</title>
        <authorList>
            <person name="Ward L.M."/>
            <person name="Bertran E."/>
            <person name="Johnston D.T."/>
        </authorList>
    </citation>
    <scope>NUCLEOTIDE SEQUENCE [LARGE SCALE GENOMIC DNA]</scope>
    <source>
        <strain evidence="5 6">DSM 100025</strain>
    </source>
</reference>
<dbReference type="PANTHER" id="PTHR43384">
    <property type="entry name" value="SEPTUM SITE-DETERMINING PROTEIN MIND HOMOLOG, CHLOROPLASTIC-RELATED"/>
    <property type="match status" value="1"/>
</dbReference>
<dbReference type="GO" id="GO:0005829">
    <property type="term" value="C:cytosol"/>
    <property type="evidence" value="ECO:0007669"/>
    <property type="project" value="TreeGrafter"/>
</dbReference>
<comment type="caution">
    <text evidence="5">The sequence shown here is derived from an EMBL/GenBank/DDBJ whole genome shotgun (WGS) entry which is preliminary data.</text>
</comment>
<dbReference type="InterPro" id="IPR027417">
    <property type="entry name" value="P-loop_NTPase"/>
</dbReference>
<dbReference type="GO" id="GO:0016887">
    <property type="term" value="F:ATP hydrolysis activity"/>
    <property type="evidence" value="ECO:0007669"/>
    <property type="project" value="TreeGrafter"/>
</dbReference>
<dbReference type="GO" id="GO:0009898">
    <property type="term" value="C:cytoplasmic side of plasma membrane"/>
    <property type="evidence" value="ECO:0007669"/>
    <property type="project" value="TreeGrafter"/>
</dbReference>
<dbReference type="InterPro" id="IPR025501">
    <property type="entry name" value="MinD_FleN"/>
</dbReference>
<dbReference type="PANTHER" id="PTHR43384:SF4">
    <property type="entry name" value="CELLULOSE BIOSYNTHESIS PROTEIN BCSQ-RELATED"/>
    <property type="match status" value="1"/>
</dbReference>
<evidence type="ECO:0000256" key="4">
    <source>
        <dbReference type="SAM" id="MobiDB-lite"/>
    </source>
</evidence>
<dbReference type="PIRSF" id="PIRSF003092">
    <property type="entry name" value="MinD"/>
    <property type="match status" value="1"/>
</dbReference>
<dbReference type="GO" id="GO:0005524">
    <property type="term" value="F:ATP binding"/>
    <property type="evidence" value="ECO:0007669"/>
    <property type="project" value="UniProtKB-KW"/>
</dbReference>
<keyword evidence="2 3" id="KW-0067">ATP-binding</keyword>
<dbReference type="EMBL" id="JAAGRR010000018">
    <property type="protein sequence ID" value="NDY41807.1"/>
    <property type="molecule type" value="Genomic_DNA"/>
</dbReference>
<organism evidence="5 6">
    <name type="scientific">Dissulfurirhabdus thermomarina</name>
    <dbReference type="NCBI Taxonomy" id="1765737"/>
    <lineage>
        <taxon>Bacteria</taxon>
        <taxon>Deltaproteobacteria</taxon>
        <taxon>Dissulfurirhabdaceae</taxon>
        <taxon>Dissulfurirhabdus</taxon>
    </lineage>
</organism>
<proteinExistence type="predicted"/>
<dbReference type="SUPFAM" id="SSF52540">
    <property type="entry name" value="P-loop containing nucleoside triphosphate hydrolases"/>
    <property type="match status" value="1"/>
</dbReference>
<feature type="binding site" evidence="3">
    <location>
        <begin position="21"/>
        <end position="28"/>
    </location>
    <ligand>
        <name>ATP</name>
        <dbReference type="ChEBI" id="CHEBI:30616"/>
    </ligand>
</feature>
<feature type="region of interest" description="Disordered" evidence="4">
    <location>
        <begin position="259"/>
        <end position="278"/>
    </location>
</feature>
<dbReference type="Proteomes" id="UP000469346">
    <property type="component" value="Unassembled WGS sequence"/>
</dbReference>
<evidence type="ECO:0000256" key="1">
    <source>
        <dbReference type="ARBA" id="ARBA00022741"/>
    </source>
</evidence>
<dbReference type="InterPro" id="IPR033875">
    <property type="entry name" value="FlhG"/>
</dbReference>
<evidence type="ECO:0000313" key="5">
    <source>
        <dbReference type="EMBL" id="NDY41807.1"/>
    </source>
</evidence>
<protein>
    <submittedName>
        <fullName evidence="5">MinD/ParA family protein</fullName>
    </submittedName>
</protein>
<dbReference type="Pfam" id="PF10609">
    <property type="entry name" value="ParA"/>
    <property type="match status" value="1"/>
</dbReference>
<accession>A0A6N9TQT7</accession>
<keyword evidence="6" id="KW-1185">Reference proteome</keyword>
<dbReference type="InterPro" id="IPR033756">
    <property type="entry name" value="YlxH/NBP35"/>
</dbReference>
<dbReference type="AlphaFoldDB" id="A0A6N9TQT7"/>
<dbReference type="Gene3D" id="3.40.50.300">
    <property type="entry name" value="P-loop containing nucleotide triphosphate hydrolases"/>
    <property type="match status" value="1"/>
</dbReference>
<gene>
    <name evidence="5" type="ORF">G3N55_02925</name>
</gene>
<dbReference type="GO" id="GO:0051782">
    <property type="term" value="P:negative regulation of cell division"/>
    <property type="evidence" value="ECO:0007669"/>
    <property type="project" value="TreeGrafter"/>
</dbReference>
<sequence length="278" mass="29655">MSPKPSPAPPPAPFVAVSSGKGGVGKTSLALNLALAMAGVGRRILLVDGDLGLANIDVMLGLDVRGTIRDVLAAGGDPREVLVTPAPNLAVLPASSGVPDMAALGPDDRSALEEVLEDLAADHDLVLVDTAAGIGPSVLWFNAFADRNLLVLTPDPTSLTDAYALVKVLCREHHRRRVTVVANMVRDDREARRIHDNLARVTERFLGLRPELLGAVPRDPAVERAVRAQVPLLRNDPDRPAARAVRELAERILTWLPRARGQAPRPARAHAREGGHHP</sequence>
<dbReference type="RefSeq" id="WP_163297962.1">
    <property type="nucleotide sequence ID" value="NZ_JAAGRR010000018.1"/>
</dbReference>
<dbReference type="InterPro" id="IPR050625">
    <property type="entry name" value="ParA/MinD_ATPase"/>
</dbReference>
<keyword evidence="1 3" id="KW-0547">Nucleotide-binding</keyword>